<reference evidence="1" key="1">
    <citation type="submission" date="2023-04" db="EMBL/GenBank/DDBJ databases">
        <title>Phytophthora lilii NBRC 32176.</title>
        <authorList>
            <person name="Ichikawa N."/>
            <person name="Sato H."/>
            <person name="Tonouchi N."/>
        </authorList>
    </citation>
    <scope>NUCLEOTIDE SEQUENCE</scope>
    <source>
        <strain evidence="1">NBRC 32176</strain>
    </source>
</reference>
<gene>
    <name evidence="1" type="ORF">Plil01_001378900</name>
</gene>
<keyword evidence="2" id="KW-1185">Reference proteome</keyword>
<evidence type="ECO:0000313" key="1">
    <source>
        <dbReference type="EMBL" id="GMF32201.1"/>
    </source>
</evidence>
<dbReference type="Proteomes" id="UP001165083">
    <property type="component" value="Unassembled WGS sequence"/>
</dbReference>
<dbReference type="OrthoDB" id="62107at2759"/>
<comment type="caution">
    <text evidence="1">The sequence shown here is derived from an EMBL/GenBank/DDBJ whole genome shotgun (WGS) entry which is preliminary data.</text>
</comment>
<organism evidence="1 2">
    <name type="scientific">Phytophthora lilii</name>
    <dbReference type="NCBI Taxonomy" id="2077276"/>
    <lineage>
        <taxon>Eukaryota</taxon>
        <taxon>Sar</taxon>
        <taxon>Stramenopiles</taxon>
        <taxon>Oomycota</taxon>
        <taxon>Peronosporomycetes</taxon>
        <taxon>Peronosporales</taxon>
        <taxon>Peronosporaceae</taxon>
        <taxon>Phytophthora</taxon>
    </lineage>
</organism>
<protein>
    <submittedName>
        <fullName evidence="1">Unnamed protein product</fullName>
    </submittedName>
</protein>
<evidence type="ECO:0000313" key="2">
    <source>
        <dbReference type="Proteomes" id="UP001165083"/>
    </source>
</evidence>
<proteinExistence type="predicted"/>
<sequence length="118" mass="12776">MGGISAETVADLERQSCMYHDQSLGGVKDFSDEFKAAWGVKEARCKTIVDAVKYGAQPIVYTQWRENIEAHFGCPVPSKAATPAPSTQIDQTQQQEQVVNGNIGEEIAGAIAQFTQSV</sequence>
<dbReference type="EMBL" id="BSXW01000965">
    <property type="protein sequence ID" value="GMF32201.1"/>
    <property type="molecule type" value="Genomic_DNA"/>
</dbReference>
<dbReference type="AlphaFoldDB" id="A0A9W6X602"/>
<name>A0A9W6X602_9STRA</name>
<accession>A0A9W6X602</accession>